<evidence type="ECO:0000313" key="6">
    <source>
        <dbReference type="EMBL" id="GFP88198.1"/>
    </source>
</evidence>
<comment type="similarity">
    <text evidence="1">Belongs to the archaeal RpoM/eukaryotic RPA12/RPB9/RPC11 RNA polymerase family.</text>
</comment>
<dbReference type="AlphaFoldDB" id="A0A830BTF0"/>
<evidence type="ECO:0000259" key="5">
    <source>
        <dbReference type="SMART" id="SM00661"/>
    </source>
</evidence>
<proteinExistence type="inferred from homology"/>
<dbReference type="PROSITE" id="PS01030">
    <property type="entry name" value="RNA_POL_M_15KD"/>
    <property type="match status" value="1"/>
</dbReference>
<dbReference type="Gene3D" id="2.20.70.10">
    <property type="match status" value="1"/>
</dbReference>
<dbReference type="EMBL" id="BMAC01000164">
    <property type="protein sequence ID" value="GFP88198.1"/>
    <property type="molecule type" value="Genomic_DNA"/>
</dbReference>
<dbReference type="GO" id="GO:0046872">
    <property type="term" value="F:metal ion binding"/>
    <property type="evidence" value="ECO:0007669"/>
    <property type="project" value="UniProtKB-KW"/>
</dbReference>
<dbReference type="SMART" id="SM00661">
    <property type="entry name" value="RPOL9"/>
    <property type="match status" value="1"/>
</dbReference>
<accession>A0A830BTF0</accession>
<keyword evidence="4" id="KW-0804">Transcription</keyword>
<dbReference type="GO" id="GO:0006351">
    <property type="term" value="P:DNA-templated transcription"/>
    <property type="evidence" value="ECO:0007669"/>
    <property type="project" value="InterPro"/>
</dbReference>
<keyword evidence="7" id="KW-1185">Reference proteome</keyword>
<gene>
    <name evidence="6" type="ORF">PHJA_000963500</name>
</gene>
<feature type="domain" description="DNA-directed RNA polymerase II subunit RPB9-like zinc ribbon" evidence="5">
    <location>
        <begin position="2"/>
        <end position="56"/>
    </location>
</feature>
<dbReference type="OrthoDB" id="282152at2759"/>
<name>A0A830BTF0_9LAMI</name>
<evidence type="ECO:0000256" key="2">
    <source>
        <dbReference type="ARBA" id="ARBA00022723"/>
    </source>
</evidence>
<dbReference type="Proteomes" id="UP000653305">
    <property type="component" value="Unassembled WGS sequence"/>
</dbReference>
<evidence type="ECO:0000313" key="7">
    <source>
        <dbReference type="Proteomes" id="UP000653305"/>
    </source>
</evidence>
<reference evidence="6" key="1">
    <citation type="submission" date="2020-07" db="EMBL/GenBank/DDBJ databases">
        <title>Ethylene signaling mediates host invasion by parasitic plants.</title>
        <authorList>
            <person name="Yoshida S."/>
        </authorList>
    </citation>
    <scope>NUCLEOTIDE SEQUENCE</scope>
    <source>
        <strain evidence="6">Okayama</strain>
    </source>
</reference>
<evidence type="ECO:0000256" key="1">
    <source>
        <dbReference type="ARBA" id="ARBA00008925"/>
    </source>
</evidence>
<sequence>MEFCPTCGNMLLFELPNMEFASRLCCPTCPYVIQIENKVKIKRHQRLVRKPIDFIFTDDDRKNLNKTSERWLKRLSRQKAGAVGFVALTVIMGKLLSHKCQTQLRRTGLSFVFVKYPSGPPISVAVSAHAVNPRRHP</sequence>
<evidence type="ECO:0000256" key="4">
    <source>
        <dbReference type="ARBA" id="ARBA00023163"/>
    </source>
</evidence>
<dbReference type="InterPro" id="IPR001529">
    <property type="entry name" value="Zn_ribbon_RPB9"/>
</dbReference>
<evidence type="ECO:0000256" key="3">
    <source>
        <dbReference type="ARBA" id="ARBA00022833"/>
    </source>
</evidence>
<keyword evidence="3" id="KW-0862">Zinc</keyword>
<dbReference type="InterPro" id="IPR019761">
    <property type="entry name" value="DNA-dir_RNA_pol-M_15_CS"/>
</dbReference>
<organism evidence="6 7">
    <name type="scientific">Phtheirospermum japonicum</name>
    <dbReference type="NCBI Taxonomy" id="374723"/>
    <lineage>
        <taxon>Eukaryota</taxon>
        <taxon>Viridiplantae</taxon>
        <taxon>Streptophyta</taxon>
        <taxon>Embryophyta</taxon>
        <taxon>Tracheophyta</taxon>
        <taxon>Spermatophyta</taxon>
        <taxon>Magnoliopsida</taxon>
        <taxon>eudicotyledons</taxon>
        <taxon>Gunneridae</taxon>
        <taxon>Pentapetalae</taxon>
        <taxon>asterids</taxon>
        <taxon>lamiids</taxon>
        <taxon>Lamiales</taxon>
        <taxon>Orobanchaceae</taxon>
        <taxon>Orobanchaceae incertae sedis</taxon>
        <taxon>Phtheirospermum</taxon>
    </lineage>
</organism>
<keyword evidence="2" id="KW-0479">Metal-binding</keyword>
<protein>
    <recommendedName>
        <fullName evidence="5">DNA-directed RNA polymerase II subunit RPB9-like zinc ribbon domain-containing protein</fullName>
    </recommendedName>
</protein>
<comment type="caution">
    <text evidence="6">The sequence shown here is derived from an EMBL/GenBank/DDBJ whole genome shotgun (WGS) entry which is preliminary data.</text>
</comment>